<accession>H5Y4X5</accession>
<dbReference type="STRING" id="768710.DesyoDRAFT_2964"/>
<name>H5Y4X5_9FIRM</name>
<dbReference type="HOGENOM" id="CLU_1178713_0_0_9"/>
<keyword evidence="1" id="KW-0812">Transmembrane</keyword>
<reference evidence="2 3" key="1">
    <citation type="submission" date="2011-11" db="EMBL/GenBank/DDBJ databases">
        <title>The Noncontiguous Finished genome of Desulfosporosinus youngiae DSM 17734.</title>
        <authorList>
            <consortium name="US DOE Joint Genome Institute (JGI-PGF)"/>
            <person name="Lucas S."/>
            <person name="Han J."/>
            <person name="Lapidus A."/>
            <person name="Cheng J.-F."/>
            <person name="Goodwin L."/>
            <person name="Pitluck S."/>
            <person name="Peters L."/>
            <person name="Ovchinnikova G."/>
            <person name="Lu M."/>
            <person name="Land M.L."/>
            <person name="Hauser L."/>
            <person name="Pester M."/>
            <person name="Spring S."/>
            <person name="Ollivier B."/>
            <person name="Rattei T."/>
            <person name="Klenk H.-P."/>
            <person name="Wagner M."/>
            <person name="Loy A."/>
            <person name="Woyke T.J."/>
        </authorList>
    </citation>
    <scope>NUCLEOTIDE SEQUENCE [LARGE SCALE GENOMIC DNA]</scope>
    <source>
        <strain evidence="2 3">DSM 17734</strain>
    </source>
</reference>
<gene>
    <name evidence="2" type="ORF">DesyoDRAFT_2964</name>
</gene>
<dbReference type="Proteomes" id="UP000005104">
    <property type="component" value="Chromosome"/>
</dbReference>
<dbReference type="eggNOG" id="ENOG5033W38">
    <property type="taxonomic scope" value="Bacteria"/>
</dbReference>
<evidence type="ECO:0000313" key="2">
    <source>
        <dbReference type="EMBL" id="EHQ90010.1"/>
    </source>
</evidence>
<feature type="transmembrane region" description="Helical" evidence="1">
    <location>
        <begin position="40"/>
        <end position="61"/>
    </location>
</feature>
<keyword evidence="1" id="KW-0472">Membrane</keyword>
<dbReference type="OrthoDB" id="1795609at2"/>
<sequence>MPGREPERVCEESLNMGITIFAPISSVAGSSTIIFSQTLLTGRVFAASAVSIGAQTILFIAQRFFKVKSIPILDVTNEQTVQMPISELQDFLKWMASGSHSSPNVNTTTNGTLTNSNGALGVGTGERGFPTPESPEAPLVFAIFFNADYSNELYTPYIRLTIPLFIFPGLRGALPLLIVGLLATIFVRAVVPPETTGSRPLRKPVKETNNNTPLTFTPSDLLQLLTRFGTHFGTK</sequence>
<proteinExistence type="predicted"/>
<evidence type="ECO:0000256" key="1">
    <source>
        <dbReference type="SAM" id="Phobius"/>
    </source>
</evidence>
<feature type="transmembrane region" description="Helical" evidence="1">
    <location>
        <begin position="12"/>
        <end position="34"/>
    </location>
</feature>
<keyword evidence="3" id="KW-1185">Reference proteome</keyword>
<dbReference type="AlphaFoldDB" id="H5Y4X5"/>
<protein>
    <submittedName>
        <fullName evidence="2">Uncharacterized protein</fullName>
    </submittedName>
</protein>
<dbReference type="RefSeq" id="WP_007784205.1">
    <property type="nucleotide sequence ID" value="NZ_CM001441.1"/>
</dbReference>
<evidence type="ECO:0000313" key="3">
    <source>
        <dbReference type="Proteomes" id="UP000005104"/>
    </source>
</evidence>
<organism evidence="2 3">
    <name type="scientific">Desulfosporosinus youngiae DSM 17734</name>
    <dbReference type="NCBI Taxonomy" id="768710"/>
    <lineage>
        <taxon>Bacteria</taxon>
        <taxon>Bacillati</taxon>
        <taxon>Bacillota</taxon>
        <taxon>Clostridia</taxon>
        <taxon>Eubacteriales</taxon>
        <taxon>Desulfitobacteriaceae</taxon>
        <taxon>Desulfosporosinus</taxon>
    </lineage>
</organism>
<feature type="transmembrane region" description="Helical" evidence="1">
    <location>
        <begin position="173"/>
        <end position="191"/>
    </location>
</feature>
<dbReference type="EMBL" id="CM001441">
    <property type="protein sequence ID" value="EHQ90010.1"/>
    <property type="molecule type" value="Genomic_DNA"/>
</dbReference>
<keyword evidence="1" id="KW-1133">Transmembrane helix</keyword>